<organism evidence="2">
    <name type="scientific">Oryza sativa subsp. japonica</name>
    <name type="common">Rice</name>
    <dbReference type="NCBI Taxonomy" id="39947"/>
    <lineage>
        <taxon>Eukaryota</taxon>
        <taxon>Viridiplantae</taxon>
        <taxon>Streptophyta</taxon>
        <taxon>Embryophyta</taxon>
        <taxon>Tracheophyta</taxon>
        <taxon>Spermatophyta</taxon>
        <taxon>Magnoliopsida</taxon>
        <taxon>Liliopsida</taxon>
        <taxon>Poales</taxon>
        <taxon>Poaceae</taxon>
        <taxon>BOP clade</taxon>
        <taxon>Oryzoideae</taxon>
        <taxon>Oryzeae</taxon>
        <taxon>Oryzinae</taxon>
        <taxon>Oryza</taxon>
        <taxon>Oryza sativa</taxon>
    </lineage>
</organism>
<name>Q5VQW2_ORYSJ</name>
<dbReference type="EMBL" id="AP003221">
    <property type="protein sequence ID" value="BAD68147.1"/>
    <property type="molecule type" value="Genomic_DNA"/>
</dbReference>
<dbReference type="Proteomes" id="UP000000763">
    <property type="component" value="Chromosome 1"/>
</dbReference>
<feature type="region of interest" description="Disordered" evidence="1">
    <location>
        <begin position="61"/>
        <end position="99"/>
    </location>
</feature>
<evidence type="ECO:0000313" key="2">
    <source>
        <dbReference type="EMBL" id="BAD68147.1"/>
    </source>
</evidence>
<gene>
    <name evidence="2" type="ORF">P0003D09.46</name>
    <name evidence="3" type="ORF">P0034E02.9</name>
</gene>
<sequence length="99" mass="10835">MVINPWMINQHNQGVVIDYERKTKNDGGDDITPVWQFGAVAARWHTTELRVDPRILMTRTADDLSSSHHGSTAASMGAVSRDGIDARPTAYPTVTANDG</sequence>
<evidence type="ECO:0000313" key="4">
    <source>
        <dbReference type="Proteomes" id="UP000000763"/>
    </source>
</evidence>
<dbReference type="Proteomes" id="UP000817658">
    <property type="component" value="Chromosome 1"/>
</dbReference>
<reference evidence="4" key="2">
    <citation type="journal article" date="2005" name="Nature">
        <title>The map-based sequence of the rice genome.</title>
        <authorList>
            <consortium name="International rice genome sequencing project (IRGSP)"/>
            <person name="Matsumoto T."/>
            <person name="Wu J."/>
            <person name="Kanamori H."/>
            <person name="Katayose Y."/>
            <person name="Fujisawa M."/>
            <person name="Namiki N."/>
            <person name="Mizuno H."/>
            <person name="Yamamoto K."/>
            <person name="Antonio B.A."/>
            <person name="Baba T."/>
            <person name="Sakata K."/>
            <person name="Nagamura Y."/>
            <person name="Aoki H."/>
            <person name="Arikawa K."/>
            <person name="Arita K."/>
            <person name="Bito T."/>
            <person name="Chiden Y."/>
            <person name="Fujitsuka N."/>
            <person name="Fukunaka R."/>
            <person name="Hamada M."/>
            <person name="Harada C."/>
            <person name="Hayashi A."/>
            <person name="Hijishita S."/>
            <person name="Honda M."/>
            <person name="Hosokawa S."/>
            <person name="Ichikawa Y."/>
            <person name="Idonuma A."/>
            <person name="Iijima M."/>
            <person name="Ikeda M."/>
            <person name="Ikeno M."/>
            <person name="Ito K."/>
            <person name="Ito S."/>
            <person name="Ito T."/>
            <person name="Ito Y."/>
            <person name="Ito Y."/>
            <person name="Iwabuchi A."/>
            <person name="Kamiya K."/>
            <person name="Karasawa W."/>
            <person name="Kurita K."/>
            <person name="Katagiri S."/>
            <person name="Kikuta A."/>
            <person name="Kobayashi H."/>
            <person name="Kobayashi N."/>
            <person name="Machita K."/>
            <person name="Maehara T."/>
            <person name="Masukawa M."/>
            <person name="Mizubayashi T."/>
            <person name="Mukai Y."/>
            <person name="Nagasaki H."/>
            <person name="Nagata Y."/>
            <person name="Naito S."/>
            <person name="Nakashima M."/>
            <person name="Nakama Y."/>
            <person name="Nakamichi Y."/>
            <person name="Nakamura M."/>
            <person name="Meguro A."/>
            <person name="Negishi M."/>
            <person name="Ohta I."/>
            <person name="Ohta T."/>
            <person name="Okamoto M."/>
            <person name="Ono N."/>
            <person name="Saji S."/>
            <person name="Sakaguchi M."/>
            <person name="Sakai K."/>
            <person name="Shibata M."/>
            <person name="Shimokawa T."/>
            <person name="Song J."/>
            <person name="Takazaki Y."/>
            <person name="Terasawa K."/>
            <person name="Tsugane M."/>
            <person name="Tsuji K."/>
            <person name="Ueda S."/>
            <person name="Waki K."/>
            <person name="Yamagata H."/>
            <person name="Yamamoto M."/>
            <person name="Yamamoto S."/>
            <person name="Yamane H."/>
            <person name="Yoshiki S."/>
            <person name="Yoshihara R."/>
            <person name="Yukawa K."/>
            <person name="Zhong H."/>
            <person name="Yano M."/>
            <person name="Yuan Q."/>
            <person name="Ouyang S."/>
            <person name="Liu J."/>
            <person name="Jones K.M."/>
            <person name="Gansberger K."/>
            <person name="Moffat K."/>
            <person name="Hill J."/>
            <person name="Bera J."/>
            <person name="Fadrosh D."/>
            <person name="Jin S."/>
            <person name="Johri S."/>
            <person name="Kim M."/>
            <person name="Overton L."/>
            <person name="Reardon M."/>
            <person name="Tsitrin T."/>
            <person name="Vuong H."/>
            <person name="Weaver B."/>
            <person name="Ciecko A."/>
            <person name="Tallon L."/>
            <person name="Jackson J."/>
            <person name="Pai G."/>
            <person name="Aken S.V."/>
            <person name="Utterback T."/>
            <person name="Reidmuller S."/>
            <person name="Feldblyum T."/>
            <person name="Hsiao J."/>
            <person name="Zismann V."/>
            <person name="Iobst S."/>
            <person name="de Vazeille A.R."/>
            <person name="Buell C.R."/>
            <person name="Ying K."/>
            <person name="Li Y."/>
            <person name="Lu T."/>
            <person name="Huang Y."/>
            <person name="Zhao Q."/>
            <person name="Feng Q."/>
            <person name="Zhang L."/>
            <person name="Zhu J."/>
            <person name="Weng Q."/>
            <person name="Mu J."/>
            <person name="Lu Y."/>
            <person name="Fan D."/>
            <person name="Liu Y."/>
            <person name="Guan J."/>
            <person name="Zhang Y."/>
            <person name="Yu S."/>
            <person name="Liu X."/>
            <person name="Zhang Y."/>
            <person name="Hong G."/>
            <person name="Han B."/>
            <person name="Choisne N."/>
            <person name="Demange N."/>
            <person name="Orjeda G."/>
            <person name="Samain S."/>
            <person name="Cattolico L."/>
            <person name="Pelletier E."/>
            <person name="Couloux A."/>
            <person name="Segurens B."/>
            <person name="Wincker P."/>
            <person name="D'Hont A."/>
            <person name="Scarpelli C."/>
            <person name="Weissenbach J."/>
            <person name="Salanoubat M."/>
            <person name="Quetier F."/>
            <person name="Yu Y."/>
            <person name="Kim H.R."/>
            <person name="Rambo T."/>
            <person name="Currie J."/>
            <person name="Collura K."/>
            <person name="Luo M."/>
            <person name="Yang T."/>
            <person name="Ammiraju J.S.S."/>
            <person name="Engler F."/>
            <person name="Soderlund C."/>
            <person name="Wing R.A."/>
            <person name="Palmer L.E."/>
            <person name="de la Bastide M."/>
            <person name="Spiegel L."/>
            <person name="Nascimento L."/>
            <person name="Zutavern T."/>
            <person name="O'Shaughnessy A."/>
            <person name="Dike S."/>
            <person name="Dedhia N."/>
            <person name="Preston R."/>
            <person name="Balija V."/>
            <person name="McCombie W.R."/>
            <person name="Chow T."/>
            <person name="Chen H."/>
            <person name="Chung M."/>
            <person name="Chen C."/>
            <person name="Shaw J."/>
            <person name="Wu H."/>
            <person name="Hsiao K."/>
            <person name="Chao Y."/>
            <person name="Chu M."/>
            <person name="Cheng C."/>
            <person name="Hour A."/>
            <person name="Lee P."/>
            <person name="Lin S."/>
            <person name="Lin Y."/>
            <person name="Liou J."/>
            <person name="Liu S."/>
            <person name="Hsing Y."/>
            <person name="Raghuvanshi S."/>
            <person name="Mohanty A."/>
            <person name="Bharti A.K."/>
            <person name="Gaur A."/>
            <person name="Gupta V."/>
            <person name="Kumar D."/>
            <person name="Ravi V."/>
            <person name="Vij S."/>
            <person name="Kapur A."/>
            <person name="Khurana P."/>
            <person name="Khurana P."/>
            <person name="Khurana J.P."/>
            <person name="Tyagi A.K."/>
            <person name="Gaikwad K."/>
            <person name="Singh A."/>
            <person name="Dalal V."/>
            <person name="Srivastava S."/>
            <person name="Dixit A."/>
            <person name="Pal A.K."/>
            <person name="Ghazi I.A."/>
            <person name="Yadav M."/>
            <person name="Pandit A."/>
            <person name="Bhargava A."/>
            <person name="Sureshbabu K."/>
            <person name="Batra K."/>
            <person name="Sharma T.R."/>
            <person name="Mohapatra T."/>
            <person name="Singh N.K."/>
            <person name="Messing J."/>
            <person name="Nelson A.B."/>
            <person name="Fuks G."/>
            <person name="Kavchok S."/>
            <person name="Keizer G."/>
            <person name="Linton E."/>
            <person name="Llaca V."/>
            <person name="Song R."/>
            <person name="Tanyolac B."/>
            <person name="Young S."/>
            <person name="Ho-Il K."/>
            <person name="Hahn J.H."/>
            <person name="Sangsakoo G."/>
            <person name="Vanavichit A."/>
            <person name="de Mattos Luiz.A.T."/>
            <person name="Zimmer P.D."/>
            <person name="Malone G."/>
            <person name="Dellagostin O."/>
            <person name="de Oliveira A.C."/>
            <person name="Bevan M."/>
            <person name="Bancroft I."/>
            <person name="Minx P."/>
            <person name="Cordum H."/>
            <person name="Wilson R."/>
            <person name="Cheng Z."/>
            <person name="Jin W."/>
            <person name="Jiang J."/>
            <person name="Leong S.A."/>
            <person name="Iwama H."/>
            <person name="Gojobori T."/>
            <person name="Itoh T."/>
            <person name="Niimura Y."/>
            <person name="Fujii Y."/>
            <person name="Habara T."/>
            <person name="Sakai H."/>
            <person name="Sato Y."/>
            <person name="Wilson G."/>
            <person name="Kumar K."/>
            <person name="McCouch S."/>
            <person name="Juretic N."/>
            <person name="Hoen D."/>
            <person name="Wright S."/>
            <person name="Bruskiewich R."/>
            <person name="Bureau T."/>
            <person name="Miyao A."/>
            <person name="Hirochika H."/>
            <person name="Nishikawa T."/>
            <person name="Kadowaki K."/>
            <person name="Sugiura M."/>
            <person name="Burr B."/>
            <person name="Sasaki T."/>
        </authorList>
    </citation>
    <scope>NUCLEOTIDE SEQUENCE [LARGE SCALE GENOMIC DNA]</scope>
    <source>
        <strain evidence="4">cv. Nipponbare</strain>
    </source>
</reference>
<evidence type="ECO:0000256" key="1">
    <source>
        <dbReference type="SAM" id="MobiDB-lite"/>
    </source>
</evidence>
<reference evidence="4" key="3">
    <citation type="journal article" date="2008" name="Nucleic Acids Res.">
        <title>The rice annotation project database (RAP-DB): 2008 update.</title>
        <authorList>
            <consortium name="The rice annotation project (RAP)"/>
        </authorList>
    </citation>
    <scope>GENOME REANNOTATION</scope>
    <source>
        <strain evidence="4">cv. Nipponbare</strain>
    </source>
</reference>
<protein>
    <submittedName>
        <fullName evidence="2">Uncharacterized protein</fullName>
    </submittedName>
</protein>
<accession>Q5VQX8</accession>
<proteinExistence type="predicted"/>
<accession>Q5VQW2</accession>
<dbReference type="EMBL" id="AP003232">
    <property type="protein sequence ID" value="BAD68152.1"/>
    <property type="molecule type" value="Genomic_DNA"/>
</dbReference>
<dbReference type="AlphaFoldDB" id="Q5VQW2"/>
<evidence type="ECO:0000313" key="3">
    <source>
        <dbReference type="EMBL" id="BAD68152.1"/>
    </source>
</evidence>
<reference evidence="2" key="1">
    <citation type="journal article" date="2002" name="Nature">
        <title>The genome sequence and structure of rice chromosome 1.</title>
        <authorList>
            <person name="Sasaki T."/>
            <person name="Matsumoto T."/>
            <person name="Yamamoto K."/>
            <person name="Sakata K."/>
            <person name="Baba T."/>
            <person name="Katayose Y."/>
            <person name="Wu J."/>
            <person name="Niimura Y."/>
            <person name="Cheng Z."/>
            <person name="Nagamura Y."/>
            <person name="Antonio B.A."/>
            <person name="Kanamori H."/>
            <person name="Hosokawa S."/>
            <person name="Masukawa M."/>
            <person name="Arikawa K."/>
            <person name="Chiden Y."/>
            <person name="Hayashi M."/>
            <person name="Okamoto M."/>
            <person name="Ando T."/>
            <person name="Aoki H."/>
            <person name="Arita K."/>
            <person name="Hamada M."/>
            <person name="Harada C."/>
            <person name="Hijishita S."/>
            <person name="Honda M."/>
            <person name="Ichikawa Y."/>
            <person name="Idonuma A."/>
            <person name="Iijima M."/>
            <person name="Ikeda M."/>
            <person name="Ikeno M."/>
            <person name="Itoh S."/>
            <person name="Itoh T."/>
            <person name="Itoh Y."/>
            <person name="Itoh Y."/>
            <person name="Iwabuchi A."/>
            <person name="Kamiya K."/>
            <person name="Karasawa W."/>
            <person name="Katagiri S."/>
            <person name="Kikuta A."/>
            <person name="Kobayashi N."/>
            <person name="Kono I."/>
            <person name="Machita K."/>
            <person name="Maehara T."/>
            <person name="Mizuno H."/>
            <person name="Mizubayashi T."/>
            <person name="Mukai Y."/>
            <person name="Nagasaki H."/>
            <person name="Nakashima M."/>
            <person name="Nakama Y."/>
            <person name="Nakamichi Y."/>
            <person name="Nakamura M."/>
            <person name="Namiki N."/>
            <person name="Negishi M."/>
            <person name="Ohta I."/>
            <person name="Ono N."/>
            <person name="Saji S."/>
            <person name="Sakai K."/>
            <person name="Shibata M."/>
            <person name="Shimokawa T."/>
            <person name="Shomura A."/>
            <person name="Song J."/>
            <person name="Takazaki Y."/>
            <person name="Terasawa K."/>
            <person name="Tsuji K."/>
            <person name="Waki K."/>
            <person name="Yamagata H."/>
            <person name="Yamane H."/>
            <person name="Yoshiki S."/>
            <person name="Yoshihara R."/>
            <person name="Yukawa K."/>
            <person name="Zhong H."/>
            <person name="Iwama H."/>
            <person name="Endo T."/>
            <person name="Ito H."/>
            <person name="Hahn J.H."/>
            <person name="Kim H.I."/>
            <person name="Eun M.Y."/>
            <person name="Yano M."/>
            <person name="Jiang J."/>
            <person name="Gojobori T."/>
        </authorList>
    </citation>
    <scope>NUCLEOTIDE SEQUENCE</scope>
</reference>